<dbReference type="PROSITE" id="PS52016">
    <property type="entry name" value="TONB_DEPENDENT_REC_3"/>
    <property type="match status" value="1"/>
</dbReference>
<dbReference type="GO" id="GO:0009279">
    <property type="term" value="C:cell outer membrane"/>
    <property type="evidence" value="ECO:0007669"/>
    <property type="project" value="UniProtKB-SubCell"/>
</dbReference>
<dbReference type="GO" id="GO:0015344">
    <property type="term" value="F:siderophore uptake transmembrane transporter activity"/>
    <property type="evidence" value="ECO:0007669"/>
    <property type="project" value="TreeGrafter"/>
</dbReference>
<keyword evidence="3 10" id="KW-1134">Transmembrane beta strand</keyword>
<evidence type="ECO:0000256" key="6">
    <source>
        <dbReference type="ARBA" id="ARBA00023077"/>
    </source>
</evidence>
<accession>A0A212LU16</accession>
<gene>
    <name evidence="15" type="ORF">KL86SPO_31264</name>
</gene>
<evidence type="ECO:0000256" key="7">
    <source>
        <dbReference type="ARBA" id="ARBA00023136"/>
    </source>
</evidence>
<dbReference type="PANTHER" id="PTHR30069">
    <property type="entry name" value="TONB-DEPENDENT OUTER MEMBRANE RECEPTOR"/>
    <property type="match status" value="1"/>
</dbReference>
<dbReference type="Pfam" id="PF07715">
    <property type="entry name" value="Plug"/>
    <property type="match status" value="1"/>
</dbReference>
<comment type="similarity">
    <text evidence="10 11">Belongs to the TonB-dependent receptor family.</text>
</comment>
<dbReference type="SUPFAM" id="SSF56935">
    <property type="entry name" value="Porins"/>
    <property type="match status" value="1"/>
</dbReference>
<evidence type="ECO:0000256" key="3">
    <source>
        <dbReference type="ARBA" id="ARBA00022452"/>
    </source>
</evidence>
<feature type="signal peptide" evidence="12">
    <location>
        <begin position="1"/>
        <end position="26"/>
    </location>
</feature>
<feature type="domain" description="TonB-dependent receptor plug" evidence="14">
    <location>
        <begin position="52"/>
        <end position="158"/>
    </location>
</feature>
<dbReference type="GO" id="GO:0044718">
    <property type="term" value="P:siderophore transmembrane transport"/>
    <property type="evidence" value="ECO:0007669"/>
    <property type="project" value="TreeGrafter"/>
</dbReference>
<sequence>MNKRQRQVMCSLLSSALLLGTPLATPAEEAADQHEYALDEYVVTANRIPVKQTEIAANVTVITREEIEKGGYSSVPDVLRKSSITLEKNSGATIPLLNGDERVLVLIDGRRMNWSHLVASGSNSGAILDLLAVENIERIEIVRGPSSSLYGSEAAGGVINIITRKAGETRTSVASEFGSWGFKRYNLTSQGKSSDISYLLTAEKKQQDSFEYKDFRTGKIRTHNDSQLDREFLTLRLDKELKGGRSLSLQFEHTEDESGFAGYIHPDGRSEYPGGYRTSLDNNVALTYQWGKDTGANNLLRVYRNHYEATYYNSLFAIDELEATGLDWQQSWKLGEKHTLVGGGEWRQETINDNSSIDESVTTGAVFAENRWSLPSNWTLSAGARYDHHSVVGGHFTSRLTANREINSTTNLYASWGQYVKNPTIAQMYSNTIYWKGNPDLDPEKGQTITLGLNTELGHGTKLQTSVYRSQIDNALDWAWRDWDNNGIEYTKYINVNKQKRQGFDLTLSRQLSPQWNIAAGYTYVKIQNQSSTETAYSNDPRTSQPNGYRLNVEYDQDKLNTGLTLRSVTGRDTSVFSGKSYLTLDMTVNYKCNSDTRIYFKGYNLTNKAYESAASYWSDSFGQRHPGQFPMPSRSFYFGLEHKI</sequence>
<dbReference type="InterPro" id="IPR012910">
    <property type="entry name" value="Plug_dom"/>
</dbReference>
<evidence type="ECO:0000256" key="2">
    <source>
        <dbReference type="ARBA" id="ARBA00022448"/>
    </source>
</evidence>
<protein>
    <submittedName>
        <fullName evidence="15">TonB-dependent receptor</fullName>
    </submittedName>
</protein>
<dbReference type="Pfam" id="PF00593">
    <property type="entry name" value="TonB_dep_Rec_b-barrel"/>
    <property type="match status" value="1"/>
</dbReference>
<evidence type="ECO:0000256" key="4">
    <source>
        <dbReference type="ARBA" id="ARBA00022692"/>
    </source>
</evidence>
<keyword evidence="8 15" id="KW-0675">Receptor</keyword>
<keyword evidence="9 10" id="KW-0998">Cell outer membrane</keyword>
<name>A0A212LU16_9FIRM</name>
<keyword evidence="2 10" id="KW-0813">Transport</keyword>
<dbReference type="InterPro" id="IPR036942">
    <property type="entry name" value="Beta-barrel_TonB_sf"/>
</dbReference>
<comment type="subcellular location">
    <subcellularLocation>
        <location evidence="1 10">Cell outer membrane</location>
        <topology evidence="1 10">Multi-pass membrane protein</topology>
    </subcellularLocation>
</comment>
<keyword evidence="6 11" id="KW-0798">TonB box</keyword>
<dbReference type="InterPro" id="IPR037066">
    <property type="entry name" value="Plug_dom_sf"/>
</dbReference>
<feature type="chain" id="PRO_5039362736" evidence="12">
    <location>
        <begin position="27"/>
        <end position="645"/>
    </location>
</feature>
<evidence type="ECO:0000256" key="5">
    <source>
        <dbReference type="ARBA" id="ARBA00022729"/>
    </source>
</evidence>
<evidence type="ECO:0000256" key="1">
    <source>
        <dbReference type="ARBA" id="ARBA00004571"/>
    </source>
</evidence>
<evidence type="ECO:0000259" key="14">
    <source>
        <dbReference type="Pfam" id="PF07715"/>
    </source>
</evidence>
<dbReference type="AlphaFoldDB" id="A0A212LU16"/>
<dbReference type="Gene3D" id="2.40.170.20">
    <property type="entry name" value="TonB-dependent receptor, beta-barrel domain"/>
    <property type="match status" value="1"/>
</dbReference>
<keyword evidence="7 10" id="KW-0472">Membrane</keyword>
<feature type="domain" description="TonB-dependent receptor-like beta-barrel" evidence="13">
    <location>
        <begin position="220"/>
        <end position="606"/>
    </location>
</feature>
<evidence type="ECO:0000256" key="8">
    <source>
        <dbReference type="ARBA" id="ARBA00023170"/>
    </source>
</evidence>
<evidence type="ECO:0000256" key="9">
    <source>
        <dbReference type="ARBA" id="ARBA00023237"/>
    </source>
</evidence>
<organism evidence="15">
    <name type="scientific">uncultured Sporomusa sp</name>
    <dbReference type="NCBI Taxonomy" id="307249"/>
    <lineage>
        <taxon>Bacteria</taxon>
        <taxon>Bacillati</taxon>
        <taxon>Bacillota</taxon>
        <taxon>Negativicutes</taxon>
        <taxon>Selenomonadales</taxon>
        <taxon>Sporomusaceae</taxon>
        <taxon>Sporomusa</taxon>
        <taxon>environmental samples</taxon>
    </lineage>
</organism>
<evidence type="ECO:0000256" key="11">
    <source>
        <dbReference type="RuleBase" id="RU003357"/>
    </source>
</evidence>
<dbReference type="Gene3D" id="2.170.130.10">
    <property type="entry name" value="TonB-dependent receptor, plug domain"/>
    <property type="match status" value="1"/>
</dbReference>
<dbReference type="EMBL" id="FMJE01000003">
    <property type="protein sequence ID" value="SCM81085.1"/>
    <property type="molecule type" value="Genomic_DNA"/>
</dbReference>
<evidence type="ECO:0000256" key="12">
    <source>
        <dbReference type="SAM" id="SignalP"/>
    </source>
</evidence>
<keyword evidence="5 12" id="KW-0732">Signal</keyword>
<evidence type="ECO:0000256" key="10">
    <source>
        <dbReference type="PROSITE-ProRule" id="PRU01360"/>
    </source>
</evidence>
<dbReference type="InterPro" id="IPR039426">
    <property type="entry name" value="TonB-dep_rcpt-like"/>
</dbReference>
<dbReference type="PANTHER" id="PTHR30069:SF29">
    <property type="entry name" value="HEMOGLOBIN AND HEMOGLOBIN-HAPTOGLOBIN-BINDING PROTEIN 1-RELATED"/>
    <property type="match status" value="1"/>
</dbReference>
<dbReference type="InterPro" id="IPR000531">
    <property type="entry name" value="Beta-barrel_TonB"/>
</dbReference>
<reference evidence="15" key="1">
    <citation type="submission" date="2016-08" db="EMBL/GenBank/DDBJ databases">
        <authorList>
            <person name="Seilhamer J.J."/>
        </authorList>
    </citation>
    <scope>NUCLEOTIDE SEQUENCE</scope>
    <source>
        <strain evidence="15">86</strain>
    </source>
</reference>
<proteinExistence type="inferred from homology"/>
<keyword evidence="4 10" id="KW-0812">Transmembrane</keyword>
<evidence type="ECO:0000259" key="13">
    <source>
        <dbReference type="Pfam" id="PF00593"/>
    </source>
</evidence>
<evidence type="ECO:0000313" key="15">
    <source>
        <dbReference type="EMBL" id="SCM81085.1"/>
    </source>
</evidence>
<dbReference type="RefSeq" id="WP_233138666.1">
    <property type="nucleotide sequence ID" value="NZ_LT608335.1"/>
</dbReference>
<dbReference type="CDD" id="cd01347">
    <property type="entry name" value="ligand_gated_channel"/>
    <property type="match status" value="1"/>
</dbReference>